<evidence type="ECO:0000313" key="2">
    <source>
        <dbReference type="EMBL" id="EGG50127.1"/>
    </source>
</evidence>
<name>F3QYY0_9BACT</name>
<gene>
    <name evidence="2" type="ORF">HMPREF9442_03426</name>
</gene>
<proteinExistence type="predicted"/>
<feature type="compositionally biased region" description="Basic and acidic residues" evidence="1">
    <location>
        <begin position="46"/>
        <end position="73"/>
    </location>
</feature>
<comment type="caution">
    <text evidence="2">The sequence shown here is derived from an EMBL/GenBank/DDBJ whole genome shotgun (WGS) entry which is preliminary data.</text>
</comment>
<keyword evidence="3" id="KW-1185">Reference proteome</keyword>
<organism evidence="2 3">
    <name type="scientific">Paraprevotella xylaniphila YIT 11841</name>
    <dbReference type="NCBI Taxonomy" id="762982"/>
    <lineage>
        <taxon>Bacteria</taxon>
        <taxon>Pseudomonadati</taxon>
        <taxon>Bacteroidota</taxon>
        <taxon>Bacteroidia</taxon>
        <taxon>Bacteroidales</taxon>
        <taxon>Prevotellaceae</taxon>
        <taxon>Paraprevotella</taxon>
    </lineage>
</organism>
<dbReference type="EMBL" id="AFBR01000095">
    <property type="protein sequence ID" value="EGG50127.1"/>
    <property type="molecule type" value="Genomic_DNA"/>
</dbReference>
<dbReference type="AlphaFoldDB" id="F3QYY0"/>
<dbReference type="HOGENOM" id="CLU_2288842_0_0_10"/>
<protein>
    <submittedName>
        <fullName evidence="2">Conserved domain protein</fullName>
    </submittedName>
</protein>
<evidence type="ECO:0000313" key="3">
    <source>
        <dbReference type="Proteomes" id="UP000005546"/>
    </source>
</evidence>
<accession>F3QYY0</accession>
<feature type="region of interest" description="Disordered" evidence="1">
    <location>
        <begin position="46"/>
        <end position="77"/>
    </location>
</feature>
<reference evidence="2 3" key="1">
    <citation type="submission" date="2011-02" db="EMBL/GenBank/DDBJ databases">
        <authorList>
            <person name="Weinstock G."/>
            <person name="Sodergren E."/>
            <person name="Clifton S."/>
            <person name="Fulton L."/>
            <person name="Fulton B."/>
            <person name="Courtney L."/>
            <person name="Fronick C."/>
            <person name="Harrison M."/>
            <person name="Strong C."/>
            <person name="Farmer C."/>
            <person name="Delahaunty K."/>
            <person name="Markovic C."/>
            <person name="Hall O."/>
            <person name="Minx P."/>
            <person name="Tomlinson C."/>
            <person name="Mitreva M."/>
            <person name="Hou S."/>
            <person name="Chen J."/>
            <person name="Wollam A."/>
            <person name="Pepin K.H."/>
            <person name="Johnson M."/>
            <person name="Bhonagiri V."/>
            <person name="Zhang X."/>
            <person name="Suruliraj S."/>
            <person name="Warren W."/>
            <person name="Chinwalla A."/>
            <person name="Mardis E.R."/>
            <person name="Wilson R.K."/>
        </authorList>
    </citation>
    <scope>NUCLEOTIDE SEQUENCE [LARGE SCALE GENOMIC DNA]</scope>
    <source>
        <strain evidence="2 3">YIT 11841</strain>
    </source>
</reference>
<evidence type="ECO:0000256" key="1">
    <source>
        <dbReference type="SAM" id="MobiDB-lite"/>
    </source>
</evidence>
<sequence length="101" mass="11590">MKNRSAENEKSFGAELKRTKKQGNCSLFLYFLYLCHSSNHGRKVTMEENTEKAMEPTKKKSKVEEILEADGKNPPKRVNKTWEAAMRLKGSLIVNDPTFLL</sequence>
<dbReference type="Proteomes" id="UP000005546">
    <property type="component" value="Unassembled WGS sequence"/>
</dbReference>